<reference evidence="1 2" key="1">
    <citation type="submission" date="2019-05" db="EMBL/GenBank/DDBJ databases">
        <title>Another draft genome of Portunus trituberculatus and its Hox gene families provides insights of decapod evolution.</title>
        <authorList>
            <person name="Jeong J.-H."/>
            <person name="Song I."/>
            <person name="Kim S."/>
            <person name="Choi T."/>
            <person name="Kim D."/>
            <person name="Ryu S."/>
            <person name="Kim W."/>
        </authorList>
    </citation>
    <scope>NUCLEOTIDE SEQUENCE [LARGE SCALE GENOMIC DNA]</scope>
    <source>
        <tissue evidence="1">Muscle</tissue>
    </source>
</reference>
<evidence type="ECO:0000313" key="2">
    <source>
        <dbReference type="Proteomes" id="UP000324222"/>
    </source>
</evidence>
<evidence type="ECO:0000313" key="1">
    <source>
        <dbReference type="EMBL" id="MPC56145.1"/>
    </source>
</evidence>
<dbReference type="Proteomes" id="UP000324222">
    <property type="component" value="Unassembled WGS sequence"/>
</dbReference>
<proteinExistence type="predicted"/>
<name>A0A5B7GFK6_PORTR</name>
<organism evidence="1 2">
    <name type="scientific">Portunus trituberculatus</name>
    <name type="common">Swimming crab</name>
    <name type="synonym">Neptunus trituberculatus</name>
    <dbReference type="NCBI Taxonomy" id="210409"/>
    <lineage>
        <taxon>Eukaryota</taxon>
        <taxon>Metazoa</taxon>
        <taxon>Ecdysozoa</taxon>
        <taxon>Arthropoda</taxon>
        <taxon>Crustacea</taxon>
        <taxon>Multicrustacea</taxon>
        <taxon>Malacostraca</taxon>
        <taxon>Eumalacostraca</taxon>
        <taxon>Eucarida</taxon>
        <taxon>Decapoda</taxon>
        <taxon>Pleocyemata</taxon>
        <taxon>Brachyura</taxon>
        <taxon>Eubrachyura</taxon>
        <taxon>Portunoidea</taxon>
        <taxon>Portunidae</taxon>
        <taxon>Portuninae</taxon>
        <taxon>Portunus</taxon>
    </lineage>
</organism>
<dbReference type="EMBL" id="VSRR010013727">
    <property type="protein sequence ID" value="MPC56145.1"/>
    <property type="molecule type" value="Genomic_DNA"/>
</dbReference>
<accession>A0A5B7GFK6</accession>
<comment type="caution">
    <text evidence="1">The sequence shown here is derived from an EMBL/GenBank/DDBJ whole genome shotgun (WGS) entry which is preliminary data.</text>
</comment>
<protein>
    <submittedName>
        <fullName evidence="1">Uncharacterized protein</fullName>
    </submittedName>
</protein>
<dbReference type="AlphaFoldDB" id="A0A5B7GFK6"/>
<sequence>MRSEGVADRQTPLSIVTRNGRVWTLLAPARSPAWRAVRGGAGRYHSIWRRVGRDTQVRHT</sequence>
<keyword evidence="2" id="KW-1185">Reference proteome</keyword>
<gene>
    <name evidence="1" type="ORF">E2C01_050098</name>
</gene>